<feature type="region of interest" description="Disordered" evidence="1">
    <location>
        <begin position="1"/>
        <end position="23"/>
    </location>
</feature>
<proteinExistence type="predicted"/>
<dbReference type="Proteomes" id="UP000324222">
    <property type="component" value="Unassembled WGS sequence"/>
</dbReference>
<name>A0A5B7G8W6_PORTR</name>
<gene>
    <name evidence="2" type="ORF">E2C01_047453</name>
</gene>
<keyword evidence="3" id="KW-1185">Reference proteome</keyword>
<evidence type="ECO:0000313" key="2">
    <source>
        <dbReference type="EMBL" id="MPC53558.1"/>
    </source>
</evidence>
<dbReference type="EMBL" id="VSRR010011712">
    <property type="protein sequence ID" value="MPC53558.1"/>
    <property type="molecule type" value="Genomic_DNA"/>
</dbReference>
<sequence>MTHRLDGEETDKASWTRQDKARQGKAHFLLRPSSPNLCHLTRPITIFHLPSSALLPPLHRRAPKADTHNTGLSEFPAGALAQCLPFSTLGHAPDRAIVGSRVAC</sequence>
<feature type="compositionally biased region" description="Basic and acidic residues" evidence="1">
    <location>
        <begin position="1"/>
        <end position="22"/>
    </location>
</feature>
<dbReference type="AlphaFoldDB" id="A0A5B7G8W6"/>
<accession>A0A5B7G8W6</accession>
<evidence type="ECO:0000256" key="1">
    <source>
        <dbReference type="SAM" id="MobiDB-lite"/>
    </source>
</evidence>
<protein>
    <submittedName>
        <fullName evidence="2">Uncharacterized protein</fullName>
    </submittedName>
</protein>
<comment type="caution">
    <text evidence="2">The sequence shown here is derived from an EMBL/GenBank/DDBJ whole genome shotgun (WGS) entry which is preliminary data.</text>
</comment>
<reference evidence="2 3" key="1">
    <citation type="submission" date="2019-05" db="EMBL/GenBank/DDBJ databases">
        <title>Another draft genome of Portunus trituberculatus and its Hox gene families provides insights of decapod evolution.</title>
        <authorList>
            <person name="Jeong J.-H."/>
            <person name="Song I."/>
            <person name="Kim S."/>
            <person name="Choi T."/>
            <person name="Kim D."/>
            <person name="Ryu S."/>
            <person name="Kim W."/>
        </authorList>
    </citation>
    <scope>NUCLEOTIDE SEQUENCE [LARGE SCALE GENOMIC DNA]</scope>
    <source>
        <tissue evidence="2">Muscle</tissue>
    </source>
</reference>
<evidence type="ECO:0000313" key="3">
    <source>
        <dbReference type="Proteomes" id="UP000324222"/>
    </source>
</evidence>
<organism evidence="2 3">
    <name type="scientific">Portunus trituberculatus</name>
    <name type="common">Swimming crab</name>
    <name type="synonym">Neptunus trituberculatus</name>
    <dbReference type="NCBI Taxonomy" id="210409"/>
    <lineage>
        <taxon>Eukaryota</taxon>
        <taxon>Metazoa</taxon>
        <taxon>Ecdysozoa</taxon>
        <taxon>Arthropoda</taxon>
        <taxon>Crustacea</taxon>
        <taxon>Multicrustacea</taxon>
        <taxon>Malacostraca</taxon>
        <taxon>Eumalacostraca</taxon>
        <taxon>Eucarida</taxon>
        <taxon>Decapoda</taxon>
        <taxon>Pleocyemata</taxon>
        <taxon>Brachyura</taxon>
        <taxon>Eubrachyura</taxon>
        <taxon>Portunoidea</taxon>
        <taxon>Portunidae</taxon>
        <taxon>Portuninae</taxon>
        <taxon>Portunus</taxon>
    </lineage>
</organism>